<dbReference type="SUPFAM" id="SSF52540">
    <property type="entry name" value="P-loop containing nucleoside triphosphate hydrolases"/>
    <property type="match status" value="2"/>
</dbReference>
<dbReference type="InterPro" id="IPR027094">
    <property type="entry name" value="Mitofusin_fam"/>
</dbReference>
<keyword evidence="4" id="KW-0342">GTP-binding</keyword>
<evidence type="ECO:0000256" key="1">
    <source>
        <dbReference type="ARBA" id="ARBA00004370"/>
    </source>
</evidence>
<evidence type="ECO:0000256" key="3">
    <source>
        <dbReference type="ARBA" id="ARBA00022801"/>
    </source>
</evidence>
<dbReference type="InterPro" id="IPR045063">
    <property type="entry name" value="Dynamin_N"/>
</dbReference>
<feature type="domain" description="Dynamin N-terminal" evidence="7">
    <location>
        <begin position="49"/>
        <end position="203"/>
    </location>
</feature>
<feature type="domain" description="Dynamin N-terminal" evidence="7">
    <location>
        <begin position="625"/>
        <end position="848"/>
    </location>
</feature>
<protein>
    <submittedName>
        <fullName evidence="8">Dynamin family protein</fullName>
    </submittedName>
</protein>
<organism evidence="8 9">
    <name type="scientific">Ornithinibacillus xuwenensis</name>
    <dbReference type="NCBI Taxonomy" id="3144668"/>
    <lineage>
        <taxon>Bacteria</taxon>
        <taxon>Bacillati</taxon>
        <taxon>Bacillota</taxon>
        <taxon>Bacilli</taxon>
        <taxon>Bacillales</taxon>
        <taxon>Bacillaceae</taxon>
        <taxon>Ornithinibacillus</taxon>
    </lineage>
</organism>
<feature type="coiled-coil region" evidence="6">
    <location>
        <begin position="302"/>
        <end position="329"/>
    </location>
</feature>
<keyword evidence="9" id="KW-1185">Reference proteome</keyword>
<dbReference type="PANTHER" id="PTHR10465:SF0">
    <property type="entry name" value="SARCALUMENIN"/>
    <property type="match status" value="1"/>
</dbReference>
<keyword evidence="2" id="KW-0547">Nucleotide-binding</keyword>
<dbReference type="RefSeq" id="WP_345823775.1">
    <property type="nucleotide sequence ID" value="NZ_JBDIML010000001.1"/>
</dbReference>
<dbReference type="EMBL" id="JBDIML010000001">
    <property type="protein sequence ID" value="MEN2766322.1"/>
    <property type="molecule type" value="Genomic_DNA"/>
</dbReference>
<keyword evidence="5" id="KW-0472">Membrane</keyword>
<sequence>MKAIHQNTSIIGNENLNGIYHTMLEHGDTKNADKILELYQKKEADEFIISFAGHFSAGKSSMINALLGSELLPKSPIPTSANIVKLTSGEGVARIFFHQEQPMEYDEPYDLDMIKEYCKDKDTIKQIQISSSQDIIPKNSAIVDTPGIDAADDTDRLITESSLHLVDVLFYVMDYNHVQSEVNLLFLKKIQAMNIPYFIIINQIDKHNENELSFAAFDSSVKQTFDQWGLTPESIYYSSLVEENASHNQLKEIKQTVDNLFREEHILRLDASVRNLLEEHKTFLKEQMDEEITMLSVDGIENVEAISKVESIKDAIETLENKTKDLQHDFIYDMEQTLKNAYLMPAEVRDKAMRFLESQQKDFKVGFLGAKRKTEEEKENRMHEFLTAINESMQVNIEWRLREKFGDVLKAYSIAEPQLLEKAQQLAISFNEDDITGLIKKGAIVNGDSVLHYTNDVSHAIKTKYRKSSRALLATIIEFQSKDSKAKIDEFYTELRTYQELLDAKEEYKQIKENFHNQVKHMEEQLYDPEHSNKLAIAMMQKLNNQVFRKGTVILEKKKMDSKENTAKIVPIDDLTNSSALPTPHQIVKAIGETINTIEGLPGFESIIRELLEKKERLDNRKLTIALFGAFSAGKSSLANALIGEGLLPSSPNPTTAVINRISPVTEEHKHGTVLIHVKDFKTLKQDLLGILKHFSPPEFDKLSSFIEWIKTNNIDQSQELSNMYQAYLQAVLRGYEKHKELIGHTRVISLEDFTEYVTDEAKACYIESIDLFYDCSITRKGITLVDTPGADSVNARHTNVAFDYIKNADAILYVTYYNHALTKADRDFVMQLGRVKESFQLDKMFFLINASDLAQDDTELHLVKDYVEDQLLKLGIRNPRLYPVSSKQALTDKMATRELNKQMADFEEEFYSFLENELSQIVIKSSIYDLDRTKNLFDHFIQKMNLDEQEKETYKADLKARHQELLATITKSEEGSLFIERIQQKITKQLHYVVERLGIRFHDMFKDKFNPTTVSESGRKAIRQLERNMVDLLDYMGYELLQEARAVSLRIESYMKEQSATLYTSFSNKLQVVDGELSLPAAKSAEFETPDYHQPLTDIDIVKFQKAFSLYKGTKAFFEKNEKEAMKEAIYNTLISDIEEYIKETNGLMDEHYVIQWNAWVDTMKNDLMEEINRYVESNFELLDRTQDMSMLVQKQRDLSNIMEDIK</sequence>
<comment type="subcellular location">
    <subcellularLocation>
        <location evidence="1">Membrane</location>
    </subcellularLocation>
</comment>
<dbReference type="PANTHER" id="PTHR10465">
    <property type="entry name" value="TRANSMEMBRANE GTPASE FZO1"/>
    <property type="match status" value="1"/>
</dbReference>
<evidence type="ECO:0000256" key="2">
    <source>
        <dbReference type="ARBA" id="ARBA00022741"/>
    </source>
</evidence>
<dbReference type="Proteomes" id="UP001444625">
    <property type="component" value="Unassembled WGS sequence"/>
</dbReference>
<evidence type="ECO:0000313" key="8">
    <source>
        <dbReference type="EMBL" id="MEN2766322.1"/>
    </source>
</evidence>
<evidence type="ECO:0000256" key="6">
    <source>
        <dbReference type="SAM" id="Coils"/>
    </source>
</evidence>
<reference evidence="8 9" key="1">
    <citation type="submission" date="2024-05" db="EMBL/GenBank/DDBJ databases">
        <authorList>
            <person name="Haq I."/>
            <person name="Ullah Z."/>
            <person name="Ahmad R."/>
            <person name="Li M."/>
            <person name="Tong Y."/>
        </authorList>
    </citation>
    <scope>NUCLEOTIDE SEQUENCE [LARGE SCALE GENOMIC DNA]</scope>
    <source>
        <strain evidence="8 9">16A2E</strain>
    </source>
</reference>
<keyword evidence="6" id="KW-0175">Coiled coil</keyword>
<name>A0ABU9XDI4_9BACI</name>
<evidence type="ECO:0000259" key="7">
    <source>
        <dbReference type="Pfam" id="PF00350"/>
    </source>
</evidence>
<gene>
    <name evidence="8" type="ORF">ABC228_03915</name>
</gene>
<comment type="caution">
    <text evidence="8">The sequence shown here is derived from an EMBL/GenBank/DDBJ whole genome shotgun (WGS) entry which is preliminary data.</text>
</comment>
<dbReference type="Pfam" id="PF00350">
    <property type="entry name" value="Dynamin_N"/>
    <property type="match status" value="2"/>
</dbReference>
<feature type="coiled-coil region" evidence="6">
    <location>
        <begin position="498"/>
        <end position="525"/>
    </location>
</feature>
<dbReference type="InterPro" id="IPR027417">
    <property type="entry name" value="P-loop_NTPase"/>
</dbReference>
<dbReference type="Gene3D" id="3.40.50.300">
    <property type="entry name" value="P-loop containing nucleotide triphosphate hydrolases"/>
    <property type="match status" value="2"/>
</dbReference>
<proteinExistence type="predicted"/>
<evidence type="ECO:0000313" key="9">
    <source>
        <dbReference type="Proteomes" id="UP001444625"/>
    </source>
</evidence>
<dbReference type="CDD" id="cd09912">
    <property type="entry name" value="DLP_2"/>
    <property type="match status" value="2"/>
</dbReference>
<evidence type="ECO:0000256" key="4">
    <source>
        <dbReference type="ARBA" id="ARBA00023134"/>
    </source>
</evidence>
<accession>A0ABU9XDI4</accession>
<keyword evidence="3" id="KW-0378">Hydrolase</keyword>
<evidence type="ECO:0000256" key="5">
    <source>
        <dbReference type="ARBA" id="ARBA00023136"/>
    </source>
</evidence>